<evidence type="ECO:0000313" key="11">
    <source>
        <dbReference type="Proteomes" id="UP001244341"/>
    </source>
</evidence>
<dbReference type="EMBL" id="CP126210">
    <property type="protein sequence ID" value="WIA11781.1"/>
    <property type="molecule type" value="Genomic_DNA"/>
</dbReference>
<dbReference type="NCBIfam" id="TIGR02008">
    <property type="entry name" value="fdx_plant"/>
    <property type="match status" value="1"/>
</dbReference>
<organism evidence="10 11">
    <name type="scientific">Tetradesmus obliquus</name>
    <name type="common">Green alga</name>
    <name type="synonym">Acutodesmus obliquus</name>
    <dbReference type="NCBI Taxonomy" id="3088"/>
    <lineage>
        <taxon>Eukaryota</taxon>
        <taxon>Viridiplantae</taxon>
        <taxon>Chlorophyta</taxon>
        <taxon>core chlorophytes</taxon>
        <taxon>Chlorophyceae</taxon>
        <taxon>CS clade</taxon>
        <taxon>Sphaeropleales</taxon>
        <taxon>Scenedesmaceae</taxon>
        <taxon>Tetradesmus</taxon>
    </lineage>
</organism>
<comment type="function">
    <text evidence="8">Ferredoxins are iron-sulfur proteins that transfer electrons in a wide variety of metabolic reactions.</text>
</comment>
<keyword evidence="7 8" id="KW-0411">Iron-sulfur</keyword>
<evidence type="ECO:0000256" key="4">
    <source>
        <dbReference type="ARBA" id="ARBA00022723"/>
    </source>
</evidence>
<evidence type="ECO:0000256" key="2">
    <source>
        <dbReference type="ARBA" id="ARBA00022448"/>
    </source>
</evidence>
<evidence type="ECO:0000256" key="3">
    <source>
        <dbReference type="ARBA" id="ARBA00022714"/>
    </source>
</evidence>
<dbReference type="Gene3D" id="3.10.20.30">
    <property type="match status" value="1"/>
</dbReference>
<evidence type="ECO:0000256" key="1">
    <source>
        <dbReference type="ARBA" id="ARBA00007874"/>
    </source>
</evidence>
<dbReference type="InterPro" id="IPR001041">
    <property type="entry name" value="2Fe-2S_ferredoxin-type"/>
</dbReference>
<gene>
    <name evidence="10" type="ORF">OEZ85_011874</name>
</gene>
<keyword evidence="11" id="KW-1185">Reference proteome</keyword>
<keyword evidence="2 8" id="KW-0813">Transport</keyword>
<comment type="cofactor">
    <cofactor evidence="8">
        <name>[2Fe-2S] cluster</name>
        <dbReference type="ChEBI" id="CHEBI:190135"/>
    </cofactor>
    <text evidence="8">Binds 1 [2Fe-2S] cluster.</text>
</comment>
<dbReference type="PANTHER" id="PTHR43112">
    <property type="entry name" value="FERREDOXIN"/>
    <property type="match status" value="1"/>
</dbReference>
<evidence type="ECO:0000259" key="9">
    <source>
        <dbReference type="PROSITE" id="PS51085"/>
    </source>
</evidence>
<keyword evidence="5 8" id="KW-0249">Electron transport</keyword>
<comment type="similarity">
    <text evidence="1 8">Belongs to the 2Fe2S plant-type ferredoxin family.</text>
</comment>
<dbReference type="PANTHER" id="PTHR43112:SF3">
    <property type="entry name" value="FERREDOXIN-2, CHLOROPLASTIC"/>
    <property type="match status" value="1"/>
</dbReference>
<keyword evidence="8" id="KW-0934">Plastid</keyword>
<accession>A0ABY8TU25</accession>
<name>A0ABY8TU25_TETOB</name>
<protein>
    <recommendedName>
        <fullName evidence="8">Ferredoxin</fullName>
    </recommendedName>
</protein>
<dbReference type="Pfam" id="PF00111">
    <property type="entry name" value="Fer2"/>
    <property type="match status" value="1"/>
</dbReference>
<evidence type="ECO:0000256" key="8">
    <source>
        <dbReference type="RuleBase" id="RU364001"/>
    </source>
</evidence>
<dbReference type="SUPFAM" id="SSF54292">
    <property type="entry name" value="2Fe-2S ferredoxin-like"/>
    <property type="match status" value="1"/>
</dbReference>
<keyword evidence="6 8" id="KW-0408">Iron</keyword>
<dbReference type="InterPro" id="IPR012675">
    <property type="entry name" value="Beta-grasp_dom_sf"/>
</dbReference>
<comment type="subcellular location">
    <subcellularLocation>
        <location evidence="8">Plastid</location>
        <location evidence="8">Chloroplast</location>
    </subcellularLocation>
</comment>
<dbReference type="InterPro" id="IPR010241">
    <property type="entry name" value="Fd_pln"/>
</dbReference>
<evidence type="ECO:0000256" key="7">
    <source>
        <dbReference type="ARBA" id="ARBA00023014"/>
    </source>
</evidence>
<keyword evidence="3 8" id="KW-0001">2Fe-2S</keyword>
<sequence>MSQVRNPKGQEQSFKCADTQYILDAAEAAGLEMPNSCRSGTCCTCAGKIQSGKVDQSEQNFLDDEQMEQGFALLCVSYPQSDCTVLSEMHALNPLMK</sequence>
<evidence type="ECO:0000256" key="5">
    <source>
        <dbReference type="ARBA" id="ARBA00022982"/>
    </source>
</evidence>
<dbReference type="CDD" id="cd00207">
    <property type="entry name" value="fer2"/>
    <property type="match status" value="1"/>
</dbReference>
<dbReference type="PROSITE" id="PS51085">
    <property type="entry name" value="2FE2S_FER_2"/>
    <property type="match status" value="1"/>
</dbReference>
<evidence type="ECO:0000256" key="6">
    <source>
        <dbReference type="ARBA" id="ARBA00023004"/>
    </source>
</evidence>
<feature type="domain" description="2Fe-2S ferredoxin-type" evidence="9">
    <location>
        <begin position="1"/>
        <end position="91"/>
    </location>
</feature>
<proteinExistence type="inferred from homology"/>
<keyword evidence="4 8" id="KW-0479">Metal-binding</keyword>
<evidence type="ECO:0000313" key="10">
    <source>
        <dbReference type="EMBL" id="WIA11781.1"/>
    </source>
</evidence>
<dbReference type="Proteomes" id="UP001244341">
    <property type="component" value="Chromosome 3b"/>
</dbReference>
<reference evidence="10 11" key="1">
    <citation type="submission" date="2023-05" db="EMBL/GenBank/DDBJ databases">
        <title>A 100% complete, gapless, phased diploid assembly of the Scenedesmus obliquus UTEX 3031 genome.</title>
        <authorList>
            <person name="Biondi T.C."/>
            <person name="Hanschen E.R."/>
            <person name="Kwon T."/>
            <person name="Eng W."/>
            <person name="Kruse C.P.S."/>
            <person name="Koehler S.I."/>
            <person name="Kunde Y."/>
            <person name="Gleasner C.D."/>
            <person name="You Mak K.T."/>
            <person name="Polle J."/>
            <person name="Hovde B.T."/>
            <person name="Starkenburg S.R."/>
        </authorList>
    </citation>
    <scope>NUCLEOTIDE SEQUENCE [LARGE SCALE GENOMIC DNA]</scope>
    <source>
        <strain evidence="10 11">DOE0152z</strain>
    </source>
</reference>
<dbReference type="InterPro" id="IPR036010">
    <property type="entry name" value="2Fe-2S_ferredoxin-like_sf"/>
</dbReference>
<keyword evidence="8" id="KW-0150">Chloroplast</keyword>